<evidence type="ECO:0000256" key="1">
    <source>
        <dbReference type="ARBA" id="ARBA00000553"/>
    </source>
</evidence>
<dbReference type="Pfam" id="PF02578">
    <property type="entry name" value="Cu-oxidase_4"/>
    <property type="match status" value="1"/>
</dbReference>
<dbReference type="GO" id="GO:0016787">
    <property type="term" value="F:hydrolase activity"/>
    <property type="evidence" value="ECO:0007669"/>
    <property type="project" value="UniProtKB-KW"/>
</dbReference>
<evidence type="ECO:0000256" key="9">
    <source>
        <dbReference type="ARBA" id="ARBA00049893"/>
    </source>
</evidence>
<organism evidence="10 11">
    <name type="scientific">Candidatus Avelusimicrobium gallicola</name>
    <dbReference type="NCBI Taxonomy" id="2562704"/>
    <lineage>
        <taxon>Bacteria</taxon>
        <taxon>Pseudomonadati</taxon>
        <taxon>Elusimicrobiota</taxon>
        <taxon>Elusimicrobia</taxon>
        <taxon>Elusimicrobiales</taxon>
        <taxon>Elusimicrobiaceae</taxon>
        <taxon>Candidatus Avelusimicrobium</taxon>
    </lineage>
</organism>
<keyword evidence="5" id="KW-0378">Hydrolase</keyword>
<evidence type="ECO:0000256" key="6">
    <source>
        <dbReference type="ARBA" id="ARBA00022833"/>
    </source>
</evidence>
<comment type="catalytic activity">
    <reaction evidence="8">
        <text>adenosine + phosphate = alpha-D-ribose 1-phosphate + adenine</text>
        <dbReference type="Rhea" id="RHEA:27642"/>
        <dbReference type="ChEBI" id="CHEBI:16335"/>
        <dbReference type="ChEBI" id="CHEBI:16708"/>
        <dbReference type="ChEBI" id="CHEBI:43474"/>
        <dbReference type="ChEBI" id="CHEBI:57720"/>
        <dbReference type="EC" id="2.4.2.1"/>
    </reaction>
    <physiologicalReaction direction="left-to-right" evidence="8">
        <dbReference type="Rhea" id="RHEA:27643"/>
    </physiologicalReaction>
</comment>
<comment type="catalytic activity">
    <reaction evidence="7">
        <text>adenosine + H2O + H(+) = inosine + NH4(+)</text>
        <dbReference type="Rhea" id="RHEA:24408"/>
        <dbReference type="ChEBI" id="CHEBI:15377"/>
        <dbReference type="ChEBI" id="CHEBI:15378"/>
        <dbReference type="ChEBI" id="CHEBI:16335"/>
        <dbReference type="ChEBI" id="CHEBI:17596"/>
        <dbReference type="ChEBI" id="CHEBI:28938"/>
        <dbReference type="EC" id="3.5.4.4"/>
    </reaction>
    <physiologicalReaction direction="left-to-right" evidence="7">
        <dbReference type="Rhea" id="RHEA:24409"/>
    </physiologicalReaction>
</comment>
<dbReference type="CDD" id="cd16833">
    <property type="entry name" value="YfiH"/>
    <property type="match status" value="1"/>
</dbReference>
<dbReference type="PANTHER" id="PTHR30616:SF2">
    <property type="entry name" value="PURINE NUCLEOSIDE PHOSPHORYLASE LACC1"/>
    <property type="match status" value="1"/>
</dbReference>
<dbReference type="SUPFAM" id="SSF64438">
    <property type="entry name" value="CNF1/YfiH-like putative cysteine hydrolases"/>
    <property type="match status" value="1"/>
</dbReference>
<protein>
    <submittedName>
        <fullName evidence="10">Polyphenol oxidase family protein</fullName>
    </submittedName>
</protein>
<sequence>MKIYADNRMLSCGLIGGTLSRHTGNMRETQAQESVYKELDIPAEKILHFSQTHSDTIIQVSSPHQAEELQKAPLQQADGWVFSVDGWGGAILTADCVPLFLWDETGEHFALSHCGWRGVVKQLPHKTAQTLRQAGAKGKIFAWAGPHIQSCCFEVQEDAASQFSPRSVVHKRGKIFVNLNTEITQQLVAAGIEPTDIKLPYYCTCGDKENFFSWRRDHVKDSLLSFIYRPSFK</sequence>
<comment type="catalytic activity">
    <reaction evidence="1">
        <text>inosine + phosphate = alpha-D-ribose 1-phosphate + hypoxanthine</text>
        <dbReference type="Rhea" id="RHEA:27646"/>
        <dbReference type="ChEBI" id="CHEBI:17368"/>
        <dbReference type="ChEBI" id="CHEBI:17596"/>
        <dbReference type="ChEBI" id="CHEBI:43474"/>
        <dbReference type="ChEBI" id="CHEBI:57720"/>
        <dbReference type="EC" id="2.4.2.1"/>
    </reaction>
    <physiologicalReaction direction="left-to-right" evidence="1">
        <dbReference type="Rhea" id="RHEA:27647"/>
    </physiologicalReaction>
</comment>
<proteinExistence type="inferred from homology"/>
<dbReference type="InterPro" id="IPR003730">
    <property type="entry name" value="Cu_polyphenol_OxRdtase"/>
</dbReference>
<dbReference type="Gene3D" id="3.60.140.10">
    <property type="entry name" value="CNF1/YfiH-like putative cysteine hydrolases"/>
    <property type="match status" value="1"/>
</dbReference>
<dbReference type="GO" id="GO:0017061">
    <property type="term" value="F:S-methyl-5-thioadenosine phosphorylase activity"/>
    <property type="evidence" value="ECO:0007669"/>
    <property type="project" value="UniProtKB-EC"/>
</dbReference>
<dbReference type="InterPro" id="IPR011324">
    <property type="entry name" value="Cytotoxic_necrot_fac-like_cat"/>
</dbReference>
<evidence type="ECO:0000256" key="5">
    <source>
        <dbReference type="ARBA" id="ARBA00022801"/>
    </source>
</evidence>
<comment type="catalytic activity">
    <reaction evidence="9">
        <text>S-methyl-5'-thioadenosine + phosphate = 5-(methylsulfanyl)-alpha-D-ribose 1-phosphate + adenine</text>
        <dbReference type="Rhea" id="RHEA:11852"/>
        <dbReference type="ChEBI" id="CHEBI:16708"/>
        <dbReference type="ChEBI" id="CHEBI:17509"/>
        <dbReference type="ChEBI" id="CHEBI:43474"/>
        <dbReference type="ChEBI" id="CHEBI:58533"/>
        <dbReference type="EC" id="2.4.2.28"/>
    </reaction>
    <physiologicalReaction direction="left-to-right" evidence="9">
        <dbReference type="Rhea" id="RHEA:11853"/>
    </physiologicalReaction>
</comment>
<keyword evidence="3" id="KW-0808">Transferase</keyword>
<evidence type="ECO:0000256" key="4">
    <source>
        <dbReference type="ARBA" id="ARBA00022723"/>
    </source>
</evidence>
<dbReference type="AlphaFoldDB" id="A0A928DP88"/>
<evidence type="ECO:0000256" key="7">
    <source>
        <dbReference type="ARBA" id="ARBA00047989"/>
    </source>
</evidence>
<evidence type="ECO:0000256" key="8">
    <source>
        <dbReference type="ARBA" id="ARBA00048968"/>
    </source>
</evidence>
<dbReference type="GO" id="GO:0005507">
    <property type="term" value="F:copper ion binding"/>
    <property type="evidence" value="ECO:0007669"/>
    <property type="project" value="TreeGrafter"/>
</dbReference>
<dbReference type="PANTHER" id="PTHR30616">
    <property type="entry name" value="UNCHARACTERIZED PROTEIN YFIH"/>
    <property type="match status" value="1"/>
</dbReference>
<reference evidence="10" key="1">
    <citation type="submission" date="2019-04" db="EMBL/GenBank/DDBJ databases">
        <title>Evolution of Biomass-Degrading Anaerobic Consortia Revealed by Metagenomics.</title>
        <authorList>
            <person name="Peng X."/>
        </authorList>
    </citation>
    <scope>NUCLEOTIDE SEQUENCE</scope>
    <source>
        <strain evidence="10">SIG66</strain>
    </source>
</reference>
<evidence type="ECO:0000313" key="11">
    <source>
        <dbReference type="Proteomes" id="UP000725649"/>
    </source>
</evidence>
<dbReference type="Proteomes" id="UP000725649">
    <property type="component" value="Unassembled WGS sequence"/>
</dbReference>
<comment type="caution">
    <text evidence="10">The sequence shown here is derived from an EMBL/GenBank/DDBJ whole genome shotgun (WGS) entry which is preliminary data.</text>
</comment>
<evidence type="ECO:0000256" key="2">
    <source>
        <dbReference type="ARBA" id="ARBA00007353"/>
    </source>
</evidence>
<gene>
    <name evidence="10" type="ORF">E7027_02205</name>
</gene>
<keyword evidence="6" id="KW-0862">Zinc</keyword>
<keyword evidence="4" id="KW-0479">Metal-binding</keyword>
<evidence type="ECO:0000313" key="10">
    <source>
        <dbReference type="EMBL" id="MBE6420945.1"/>
    </source>
</evidence>
<dbReference type="EMBL" id="SUVG01000002">
    <property type="protein sequence ID" value="MBE6420945.1"/>
    <property type="molecule type" value="Genomic_DNA"/>
</dbReference>
<accession>A0A928DP88</accession>
<name>A0A928DP88_9BACT</name>
<dbReference type="InterPro" id="IPR038371">
    <property type="entry name" value="Cu_polyphenol_OxRdtase_sf"/>
</dbReference>
<evidence type="ECO:0000256" key="3">
    <source>
        <dbReference type="ARBA" id="ARBA00022679"/>
    </source>
</evidence>
<comment type="similarity">
    <text evidence="2">Belongs to the purine nucleoside phosphorylase YfiH/LACC1 family.</text>
</comment>